<accession>A0ACC1MNT7</accession>
<evidence type="ECO:0000313" key="2">
    <source>
        <dbReference type="Proteomes" id="UP001143856"/>
    </source>
</evidence>
<sequence>MQFIESKDDLKYPHEHVFLVDCSGIHDTQSEAAYYSSRPIASPDTVAVVTSPNEGLRRWEESTTTVTFKDVGSENETGFTVTLGSRPKDGEIAGNASNTWNTSFACYFQPPTLLYVHENRSCSSSYDCSHADRVLESSSSISSVFPSATDTEFASPSDSSHPQTGVTTGIAMGVTIGIIILAVTTISLLRKYWNQGRPSSNPPDDLSNIGSNVLQIDGSDIYEAGSRAMPAELPGSYVHVQELEAKLRKAETVTILEGRSGV</sequence>
<protein>
    <submittedName>
        <fullName evidence="1">Uncharacterized protein</fullName>
    </submittedName>
</protein>
<dbReference type="EMBL" id="JAPDGR010004353">
    <property type="protein sequence ID" value="KAJ2968353.1"/>
    <property type="molecule type" value="Genomic_DNA"/>
</dbReference>
<evidence type="ECO:0000313" key="1">
    <source>
        <dbReference type="EMBL" id="KAJ2968353.1"/>
    </source>
</evidence>
<gene>
    <name evidence="1" type="ORF">NUW58_g10240</name>
</gene>
<keyword evidence="2" id="KW-1185">Reference proteome</keyword>
<dbReference type="Proteomes" id="UP001143856">
    <property type="component" value="Unassembled WGS sequence"/>
</dbReference>
<comment type="caution">
    <text evidence="1">The sequence shown here is derived from an EMBL/GenBank/DDBJ whole genome shotgun (WGS) entry which is preliminary data.</text>
</comment>
<organism evidence="1 2">
    <name type="scientific">Xylaria curta</name>
    <dbReference type="NCBI Taxonomy" id="42375"/>
    <lineage>
        <taxon>Eukaryota</taxon>
        <taxon>Fungi</taxon>
        <taxon>Dikarya</taxon>
        <taxon>Ascomycota</taxon>
        <taxon>Pezizomycotina</taxon>
        <taxon>Sordariomycetes</taxon>
        <taxon>Xylariomycetidae</taxon>
        <taxon>Xylariales</taxon>
        <taxon>Xylariaceae</taxon>
        <taxon>Xylaria</taxon>
    </lineage>
</organism>
<proteinExistence type="predicted"/>
<name>A0ACC1MNT7_9PEZI</name>
<reference evidence="1" key="1">
    <citation type="submission" date="2022-10" db="EMBL/GenBank/DDBJ databases">
        <title>Genome Sequence of Xylaria curta.</title>
        <authorList>
            <person name="Buettner E."/>
        </authorList>
    </citation>
    <scope>NUCLEOTIDE SEQUENCE</scope>
    <source>
        <strain evidence="1">Babe10</strain>
    </source>
</reference>